<dbReference type="Proteomes" id="UP000799438">
    <property type="component" value="Unassembled WGS sequence"/>
</dbReference>
<feature type="compositionally biased region" description="Acidic residues" evidence="1">
    <location>
        <begin position="297"/>
        <end position="307"/>
    </location>
</feature>
<reference evidence="2" key="1">
    <citation type="journal article" date="2020" name="Stud. Mycol.">
        <title>101 Dothideomycetes genomes: a test case for predicting lifestyles and emergence of pathogens.</title>
        <authorList>
            <person name="Haridas S."/>
            <person name="Albert R."/>
            <person name="Binder M."/>
            <person name="Bloem J."/>
            <person name="Labutti K."/>
            <person name="Salamov A."/>
            <person name="Andreopoulos B."/>
            <person name="Baker S."/>
            <person name="Barry K."/>
            <person name="Bills G."/>
            <person name="Bluhm B."/>
            <person name="Cannon C."/>
            <person name="Castanera R."/>
            <person name="Culley D."/>
            <person name="Daum C."/>
            <person name="Ezra D."/>
            <person name="Gonzalez J."/>
            <person name="Henrissat B."/>
            <person name="Kuo A."/>
            <person name="Liang C."/>
            <person name="Lipzen A."/>
            <person name="Lutzoni F."/>
            <person name="Magnuson J."/>
            <person name="Mondo S."/>
            <person name="Nolan M."/>
            <person name="Ohm R."/>
            <person name="Pangilinan J."/>
            <person name="Park H.-J."/>
            <person name="Ramirez L."/>
            <person name="Alfaro M."/>
            <person name="Sun H."/>
            <person name="Tritt A."/>
            <person name="Yoshinaga Y."/>
            <person name="Zwiers L.-H."/>
            <person name="Turgeon B."/>
            <person name="Goodwin S."/>
            <person name="Spatafora J."/>
            <person name="Crous P."/>
            <person name="Grigoriev I."/>
        </authorList>
    </citation>
    <scope>NUCLEOTIDE SEQUENCE</scope>
    <source>
        <strain evidence="2">CBS 121167</strain>
    </source>
</reference>
<feature type="compositionally biased region" description="Polar residues" evidence="1">
    <location>
        <begin position="192"/>
        <end position="203"/>
    </location>
</feature>
<keyword evidence="3" id="KW-1185">Reference proteome</keyword>
<feature type="region of interest" description="Disordered" evidence="1">
    <location>
        <begin position="104"/>
        <end position="224"/>
    </location>
</feature>
<organism evidence="2 3">
    <name type="scientific">Aplosporella prunicola CBS 121167</name>
    <dbReference type="NCBI Taxonomy" id="1176127"/>
    <lineage>
        <taxon>Eukaryota</taxon>
        <taxon>Fungi</taxon>
        <taxon>Dikarya</taxon>
        <taxon>Ascomycota</taxon>
        <taxon>Pezizomycotina</taxon>
        <taxon>Dothideomycetes</taxon>
        <taxon>Dothideomycetes incertae sedis</taxon>
        <taxon>Botryosphaeriales</taxon>
        <taxon>Aplosporellaceae</taxon>
        <taxon>Aplosporella</taxon>
    </lineage>
</organism>
<accession>A0A6A6BMZ1</accession>
<dbReference type="EMBL" id="ML995479">
    <property type="protein sequence ID" value="KAF2144625.1"/>
    <property type="molecule type" value="Genomic_DNA"/>
</dbReference>
<feature type="region of interest" description="Disordered" evidence="1">
    <location>
        <begin position="239"/>
        <end position="309"/>
    </location>
</feature>
<feature type="compositionally biased region" description="Low complexity" evidence="1">
    <location>
        <begin position="240"/>
        <end position="271"/>
    </location>
</feature>
<name>A0A6A6BMZ1_9PEZI</name>
<proteinExistence type="predicted"/>
<protein>
    <submittedName>
        <fullName evidence="2">Uncharacterized protein</fullName>
    </submittedName>
</protein>
<gene>
    <name evidence="2" type="ORF">K452DRAFT_144784</name>
</gene>
<sequence>MTVGSRLEQRGWAGGGHRTQNLASLPSKTHKPFFLAIHLCLLFLQPIICTLQDTVCYHCAGLHPLYLQLSQRLLCYFHFHFHLTMAADTNTLEPKPTTATATTIVPESKLQPDAPLTSATAPASSTTLNMNSTSASTLSSTSDSSTPLRNLPEYRKRQNSTIDEPAVTDVGPSKKIKTDGRAATRAQEPVHSASQLKNGSESTPDGEAVEIESDDGPGGQEDRAAVTANTCGITVEDITVESTTAESTTIEDTTVESTTTTTATVNDASITPVTTTTNNHNGSIDTSTTAPTSNNNENDDDDDDDDDKNIVYFTPPHIDTYYINIPIASPPRPFHRRRRNRQRYATFYIDIPPPAVPPTPIRVDLRTLSPYEPDEGACLVPEFFGEAGWCW</sequence>
<feature type="compositionally biased region" description="Low complexity" evidence="1">
    <location>
        <begin position="114"/>
        <end position="146"/>
    </location>
</feature>
<feature type="compositionally biased region" description="Polar residues" evidence="1">
    <location>
        <begin position="272"/>
        <end position="296"/>
    </location>
</feature>
<evidence type="ECO:0000313" key="2">
    <source>
        <dbReference type="EMBL" id="KAF2144625.1"/>
    </source>
</evidence>
<dbReference type="RefSeq" id="XP_033400337.1">
    <property type="nucleotide sequence ID" value="XM_033535458.1"/>
</dbReference>
<evidence type="ECO:0000313" key="3">
    <source>
        <dbReference type="Proteomes" id="UP000799438"/>
    </source>
</evidence>
<evidence type="ECO:0000256" key="1">
    <source>
        <dbReference type="SAM" id="MobiDB-lite"/>
    </source>
</evidence>
<dbReference type="GeneID" id="54292952"/>
<dbReference type="AlphaFoldDB" id="A0A6A6BMZ1"/>